<accession>A0A6A6F0I7</accession>
<feature type="compositionally biased region" description="Polar residues" evidence="2">
    <location>
        <begin position="311"/>
        <end position="330"/>
    </location>
</feature>
<proteinExistence type="predicted"/>
<evidence type="ECO:0000313" key="5">
    <source>
        <dbReference type="Proteomes" id="UP000799539"/>
    </source>
</evidence>
<feature type="region of interest" description="Disordered" evidence="2">
    <location>
        <begin position="188"/>
        <end position="208"/>
    </location>
</feature>
<feature type="compositionally biased region" description="Gly residues" evidence="2">
    <location>
        <begin position="273"/>
        <end position="283"/>
    </location>
</feature>
<feature type="region of interest" description="Disordered" evidence="2">
    <location>
        <begin position="250"/>
        <end position="381"/>
    </location>
</feature>
<keyword evidence="1" id="KW-0479">Metal-binding</keyword>
<dbReference type="EMBL" id="ML992711">
    <property type="protein sequence ID" value="KAF2206844.1"/>
    <property type="molecule type" value="Genomic_DNA"/>
</dbReference>
<dbReference type="GO" id="GO:0003676">
    <property type="term" value="F:nucleic acid binding"/>
    <property type="evidence" value="ECO:0007669"/>
    <property type="project" value="InterPro"/>
</dbReference>
<organism evidence="4 5">
    <name type="scientific">Cercospora zeae-maydis SCOH1-5</name>
    <dbReference type="NCBI Taxonomy" id="717836"/>
    <lineage>
        <taxon>Eukaryota</taxon>
        <taxon>Fungi</taxon>
        <taxon>Dikarya</taxon>
        <taxon>Ascomycota</taxon>
        <taxon>Pezizomycotina</taxon>
        <taxon>Dothideomycetes</taxon>
        <taxon>Dothideomycetidae</taxon>
        <taxon>Mycosphaerellales</taxon>
        <taxon>Mycosphaerellaceae</taxon>
        <taxon>Cercospora</taxon>
    </lineage>
</organism>
<feature type="compositionally biased region" description="Polar residues" evidence="2">
    <location>
        <begin position="191"/>
        <end position="200"/>
    </location>
</feature>
<keyword evidence="1" id="KW-0862">Zinc</keyword>
<feature type="region of interest" description="Disordered" evidence="2">
    <location>
        <begin position="1"/>
        <end position="43"/>
    </location>
</feature>
<sequence length="505" mass="52705">MAPTEDAANMERAPNKRPSSPAASSHQNQPNKRLRPDQQNPRQASALAPLTACLHCGAGDHTFSGCSAWCKDCAVGRPTIFCPLTRDKTTLPDLGPIAQADVNSVATAEAAADDNATVNANAAASAAAPFPGPSAAPPKQVASPPAVMRSVSNRVPEKPLGAIMRCLKCGKDGHLPANCTLRLFGAPSAPSKHNVSSQAAVTDGDSRKPEKVWNAARLPLVGSPNMEGVSSERLAMIAVTPEVKKKASQIAGAGPVKSGNNAMPLGQSSRLGLPGGAVQGNGQPGLTAQRPMPDAPRGPARGRPAPVAPALTSQQAGHKTGNNTASSLGPQPSRADGFSIFGASRQSSRPDKPNPSKSASTNSASRANNQTPSRSSTMTDTFNMTPNAIAQANALRNTGNKKEREKVNRFSAHHMGIWADLDQHITDVVHGARDQSRCKNNGQDLSAVQQALNAAKNILRPFVLREKQPSPPKLNGLKAGFARVRVGEDGFSIEQDDDAHVKPNN</sequence>
<evidence type="ECO:0000256" key="2">
    <source>
        <dbReference type="SAM" id="MobiDB-lite"/>
    </source>
</evidence>
<dbReference type="PROSITE" id="PS50158">
    <property type="entry name" value="ZF_CCHC"/>
    <property type="match status" value="1"/>
</dbReference>
<dbReference type="SMART" id="SM00343">
    <property type="entry name" value="ZnF_C2HC"/>
    <property type="match status" value="2"/>
</dbReference>
<feature type="region of interest" description="Disordered" evidence="2">
    <location>
        <begin position="126"/>
        <end position="148"/>
    </location>
</feature>
<evidence type="ECO:0000313" key="4">
    <source>
        <dbReference type="EMBL" id="KAF2206844.1"/>
    </source>
</evidence>
<keyword evidence="1" id="KW-0863">Zinc-finger</keyword>
<keyword evidence="5" id="KW-1185">Reference proteome</keyword>
<dbReference type="Proteomes" id="UP000799539">
    <property type="component" value="Unassembled WGS sequence"/>
</dbReference>
<reference evidence="4" key="1">
    <citation type="journal article" date="2020" name="Stud. Mycol.">
        <title>101 Dothideomycetes genomes: a test case for predicting lifestyles and emergence of pathogens.</title>
        <authorList>
            <person name="Haridas S."/>
            <person name="Albert R."/>
            <person name="Binder M."/>
            <person name="Bloem J."/>
            <person name="Labutti K."/>
            <person name="Salamov A."/>
            <person name="Andreopoulos B."/>
            <person name="Baker S."/>
            <person name="Barry K."/>
            <person name="Bills G."/>
            <person name="Bluhm B."/>
            <person name="Cannon C."/>
            <person name="Castanera R."/>
            <person name="Culley D."/>
            <person name="Daum C."/>
            <person name="Ezra D."/>
            <person name="Gonzalez J."/>
            <person name="Henrissat B."/>
            <person name="Kuo A."/>
            <person name="Liang C."/>
            <person name="Lipzen A."/>
            <person name="Lutzoni F."/>
            <person name="Magnuson J."/>
            <person name="Mondo S."/>
            <person name="Nolan M."/>
            <person name="Ohm R."/>
            <person name="Pangilinan J."/>
            <person name="Park H.-J."/>
            <person name="Ramirez L."/>
            <person name="Alfaro M."/>
            <person name="Sun H."/>
            <person name="Tritt A."/>
            <person name="Yoshinaga Y."/>
            <person name="Zwiers L.-H."/>
            <person name="Turgeon B."/>
            <person name="Goodwin S."/>
            <person name="Spatafora J."/>
            <person name="Crous P."/>
            <person name="Grigoriev I."/>
        </authorList>
    </citation>
    <scope>NUCLEOTIDE SEQUENCE</scope>
    <source>
        <strain evidence="4">SCOH1-5</strain>
    </source>
</reference>
<feature type="compositionally biased region" description="Low complexity" evidence="2">
    <location>
        <begin position="290"/>
        <end position="310"/>
    </location>
</feature>
<dbReference type="AlphaFoldDB" id="A0A6A6F0I7"/>
<evidence type="ECO:0000259" key="3">
    <source>
        <dbReference type="PROSITE" id="PS50158"/>
    </source>
</evidence>
<gene>
    <name evidence="4" type="ORF">CERZMDRAFT_103011</name>
</gene>
<feature type="compositionally biased region" description="Polar residues" evidence="2">
    <location>
        <begin position="17"/>
        <end position="43"/>
    </location>
</feature>
<feature type="compositionally biased region" description="Polar residues" evidence="2">
    <location>
        <begin position="258"/>
        <end position="270"/>
    </location>
</feature>
<feature type="compositionally biased region" description="Polar residues" evidence="2">
    <location>
        <begin position="370"/>
        <end position="381"/>
    </location>
</feature>
<protein>
    <recommendedName>
        <fullName evidence="3">CCHC-type domain-containing protein</fullName>
    </recommendedName>
</protein>
<dbReference type="OrthoDB" id="3644300at2759"/>
<feature type="compositionally biased region" description="Low complexity" evidence="2">
    <location>
        <begin position="356"/>
        <end position="369"/>
    </location>
</feature>
<dbReference type="GO" id="GO:0008270">
    <property type="term" value="F:zinc ion binding"/>
    <property type="evidence" value="ECO:0007669"/>
    <property type="project" value="UniProtKB-KW"/>
</dbReference>
<evidence type="ECO:0000256" key="1">
    <source>
        <dbReference type="PROSITE-ProRule" id="PRU00047"/>
    </source>
</evidence>
<feature type="domain" description="CCHC-type" evidence="3">
    <location>
        <begin position="165"/>
        <end position="179"/>
    </location>
</feature>
<name>A0A6A6F0I7_9PEZI</name>
<dbReference type="InterPro" id="IPR001878">
    <property type="entry name" value="Znf_CCHC"/>
</dbReference>